<dbReference type="Pfam" id="PF05686">
    <property type="entry name" value="Glyco_transf_90"/>
    <property type="match status" value="1"/>
</dbReference>
<proteinExistence type="inferred from homology"/>
<sequence>MEVHLSHSRDGRTGWAKLDTLPRFLRNCLFLLAVSILSAVLLIPLFPSASRLNETGLLFRPYRLSVWESVESALERIRKLQQERGEQGSEANTSTPLLPEVSPETKEKFRVDYASRYGGPPPLLLTEVWLPYALENRCLVQHEMYDKIRRDLTPFRDILKQRGEREGLTELRRILGNAVNAAGGGTELRVVDFQDGKVAFFGLPFSKRRTRERLCEPLAPLLPSMTTVWNIFDEPKVLPIEEQRAASVADRWNDFVFSPWKIKEEGGGEKTNTSSPFFRGSHFVEQRCRNLEEYERRKRLHGFFRWNPSPIFTDELLPVFSQTKPVEAAGCRFADMIVPSDYYVEPGLVAAQLDASEGGDWEGKKPTIFWRGSTTGAGHSWLMALSGSVEESHRVRVVNFVNDPTRNVFWNRTDVGFGGSSLGVVQADPLGSLWVHWKSFLWDRVSKDEMYKRQVLLDIDGNTFSQRIVPFWMRSGSVVLKVESLFEDWFSGLMKEGEHFVSVRLDLSDWNERVGSIWSSPEKTVEMIRRAEETSRRFMRIEDMRCFLLRVLLEFHSVFSGHW</sequence>
<evidence type="ECO:0000256" key="3">
    <source>
        <dbReference type="SAM" id="MobiDB-lite"/>
    </source>
</evidence>
<evidence type="ECO:0000259" key="5">
    <source>
        <dbReference type="SMART" id="SM00672"/>
    </source>
</evidence>
<feature type="region of interest" description="Disordered" evidence="3">
    <location>
        <begin position="81"/>
        <end position="101"/>
    </location>
</feature>
<dbReference type="EMBL" id="CDMZ01004921">
    <property type="protein sequence ID" value="CEM51359.1"/>
    <property type="molecule type" value="Genomic_DNA"/>
</dbReference>
<feature type="transmembrane region" description="Helical" evidence="4">
    <location>
        <begin position="24"/>
        <end position="46"/>
    </location>
</feature>
<keyword evidence="4" id="KW-0812">Transmembrane</keyword>
<dbReference type="PANTHER" id="PTHR12203">
    <property type="entry name" value="KDEL LYS-ASP-GLU-LEU CONTAINING - RELATED"/>
    <property type="match status" value="1"/>
</dbReference>
<protein>
    <recommendedName>
        <fullName evidence="5">Glycosyl transferase CAP10 domain-containing protein</fullName>
    </recommendedName>
</protein>
<evidence type="ECO:0000313" key="6">
    <source>
        <dbReference type="EMBL" id="CEM51359.1"/>
    </source>
</evidence>
<dbReference type="GO" id="GO:0016740">
    <property type="term" value="F:transferase activity"/>
    <property type="evidence" value="ECO:0007669"/>
    <property type="project" value="UniProtKB-KW"/>
</dbReference>
<name>A0A0G4I339_9ALVE</name>
<keyword evidence="4" id="KW-1133">Transmembrane helix</keyword>
<accession>A0A0G4I339</accession>
<comment type="similarity">
    <text evidence="1">Belongs to the glycosyltransferase 90 family.</text>
</comment>
<dbReference type="AlphaFoldDB" id="A0A0G4I339"/>
<reference evidence="6" key="1">
    <citation type="submission" date="2014-11" db="EMBL/GenBank/DDBJ databases">
        <authorList>
            <person name="Otto D Thomas"/>
            <person name="Naeem Raeece"/>
        </authorList>
    </citation>
    <scope>NUCLEOTIDE SEQUENCE</scope>
</reference>
<evidence type="ECO:0000256" key="1">
    <source>
        <dbReference type="ARBA" id="ARBA00010118"/>
    </source>
</evidence>
<feature type="domain" description="Glycosyl transferase CAP10" evidence="5">
    <location>
        <begin position="304"/>
        <end position="556"/>
    </location>
</feature>
<evidence type="ECO:0000256" key="4">
    <source>
        <dbReference type="SAM" id="Phobius"/>
    </source>
</evidence>
<keyword evidence="4" id="KW-0472">Membrane</keyword>
<dbReference type="VEuPathDB" id="CryptoDB:Cvel_1748"/>
<keyword evidence="2" id="KW-0808">Transferase</keyword>
<dbReference type="PANTHER" id="PTHR12203:SF35">
    <property type="entry name" value="PROTEIN O-GLUCOSYLTRANSFERASE 1"/>
    <property type="match status" value="1"/>
</dbReference>
<dbReference type="InterPro" id="IPR006598">
    <property type="entry name" value="CAP10"/>
</dbReference>
<dbReference type="PhylomeDB" id="A0A0G4I339"/>
<organism evidence="6">
    <name type="scientific">Chromera velia CCMP2878</name>
    <dbReference type="NCBI Taxonomy" id="1169474"/>
    <lineage>
        <taxon>Eukaryota</taxon>
        <taxon>Sar</taxon>
        <taxon>Alveolata</taxon>
        <taxon>Colpodellida</taxon>
        <taxon>Chromeraceae</taxon>
        <taxon>Chromera</taxon>
    </lineage>
</organism>
<evidence type="ECO:0000256" key="2">
    <source>
        <dbReference type="ARBA" id="ARBA00022679"/>
    </source>
</evidence>
<dbReference type="InterPro" id="IPR051091">
    <property type="entry name" value="O-Glucosyltr/Glycosyltrsf_90"/>
</dbReference>
<gene>
    <name evidence="6" type="ORF">Cvel_1748</name>
</gene>
<dbReference type="SMART" id="SM00672">
    <property type="entry name" value="CAP10"/>
    <property type="match status" value="1"/>
</dbReference>